<feature type="chain" id="PRO_5046907616" description="LppX_LprAFG lipoprotein" evidence="1">
    <location>
        <begin position="27"/>
        <end position="253"/>
    </location>
</feature>
<keyword evidence="1" id="KW-0732">Signal</keyword>
<accession>A0ABV1K516</accession>
<organism evidence="2 3">
    <name type="scientific">Pseudonocardia tropica</name>
    <dbReference type="NCBI Taxonomy" id="681289"/>
    <lineage>
        <taxon>Bacteria</taxon>
        <taxon>Bacillati</taxon>
        <taxon>Actinomycetota</taxon>
        <taxon>Actinomycetes</taxon>
        <taxon>Pseudonocardiales</taxon>
        <taxon>Pseudonocardiaceae</taxon>
        <taxon>Pseudonocardia</taxon>
    </lineage>
</organism>
<name>A0ABV1K516_9PSEU</name>
<proteinExistence type="predicted"/>
<evidence type="ECO:0000313" key="3">
    <source>
        <dbReference type="Proteomes" id="UP001464923"/>
    </source>
</evidence>
<dbReference type="SUPFAM" id="SSF89392">
    <property type="entry name" value="Prokaryotic lipoproteins and lipoprotein localization factors"/>
    <property type="match status" value="1"/>
</dbReference>
<dbReference type="RefSeq" id="WP_345651618.1">
    <property type="nucleotide sequence ID" value="NZ_BAABLY010000079.1"/>
</dbReference>
<dbReference type="Gene3D" id="2.50.20.20">
    <property type="match status" value="1"/>
</dbReference>
<evidence type="ECO:0008006" key="4">
    <source>
        <dbReference type="Google" id="ProtNLM"/>
    </source>
</evidence>
<dbReference type="InterPro" id="IPR029046">
    <property type="entry name" value="LolA/LolB/LppX"/>
</dbReference>
<dbReference type="EMBL" id="JBEDNP010000026">
    <property type="protein sequence ID" value="MEQ3542188.1"/>
    <property type="molecule type" value="Genomic_DNA"/>
</dbReference>
<dbReference type="PROSITE" id="PS51257">
    <property type="entry name" value="PROKAR_LIPOPROTEIN"/>
    <property type="match status" value="1"/>
</dbReference>
<dbReference type="Proteomes" id="UP001464923">
    <property type="component" value="Unassembled WGS sequence"/>
</dbReference>
<evidence type="ECO:0000313" key="2">
    <source>
        <dbReference type="EMBL" id="MEQ3542188.1"/>
    </source>
</evidence>
<keyword evidence="3" id="KW-1185">Reference proteome</keyword>
<evidence type="ECO:0000256" key="1">
    <source>
        <dbReference type="SAM" id="SignalP"/>
    </source>
</evidence>
<feature type="signal peptide" evidence="1">
    <location>
        <begin position="1"/>
        <end position="26"/>
    </location>
</feature>
<gene>
    <name evidence="2" type="ORF">WHI96_25575</name>
</gene>
<protein>
    <recommendedName>
        <fullName evidence="4">LppX_LprAFG lipoprotein</fullName>
    </recommendedName>
</protein>
<sequence>MSLGRPASAVCGALLVLTLAGCTAGAPEPSADGAPPASAAPSAQDTVAAAGTALADAGSARVDVEVDSVTGPVRASGPARFTPFAADLTVALGTRGAQVRVLDDRAWVRFGGSDRWQPLSTGLLPVGAVGGMLHSAPGLRDVVAAPGTTDVDGVAATTYTGSVDLAAARAGAPDPAVGTRLDELAGLVSPTPRFTAWLGAPDAAAPADRGRLLRLRLEPQAPATGTQNAGAAVPGAVTVSFADPGLPVEITAP</sequence>
<reference evidence="2 3" key="1">
    <citation type="submission" date="2024-03" db="EMBL/GenBank/DDBJ databases">
        <title>Draft genome sequence of Pseudonocardia tropica JCM 19149.</title>
        <authorList>
            <person name="Butdee W."/>
            <person name="Duangmal K."/>
        </authorList>
    </citation>
    <scope>NUCLEOTIDE SEQUENCE [LARGE SCALE GENOMIC DNA]</scope>
    <source>
        <strain evidence="2 3">JCM 19149</strain>
    </source>
</reference>
<comment type="caution">
    <text evidence="2">The sequence shown here is derived from an EMBL/GenBank/DDBJ whole genome shotgun (WGS) entry which is preliminary data.</text>
</comment>